<comment type="caution">
    <text evidence="1">The sequence shown here is derived from an EMBL/GenBank/DDBJ whole genome shotgun (WGS) entry which is preliminary data.</text>
</comment>
<protein>
    <submittedName>
        <fullName evidence="1">Uncharacterized protein</fullName>
    </submittedName>
</protein>
<evidence type="ECO:0000313" key="1">
    <source>
        <dbReference type="EMBL" id="KAH9474731.1"/>
    </source>
</evidence>
<keyword evidence="2" id="KW-1185">Reference proteome</keyword>
<proteinExistence type="predicted"/>
<evidence type="ECO:0000313" key="2">
    <source>
        <dbReference type="Proteomes" id="UP000664032"/>
    </source>
</evidence>
<gene>
    <name evidence="1" type="ORF">JR316_0013196</name>
</gene>
<organism evidence="1 2">
    <name type="scientific">Psilocybe cubensis</name>
    <name type="common">Psychedelic mushroom</name>
    <name type="synonym">Stropharia cubensis</name>
    <dbReference type="NCBI Taxonomy" id="181762"/>
    <lineage>
        <taxon>Eukaryota</taxon>
        <taxon>Fungi</taxon>
        <taxon>Dikarya</taxon>
        <taxon>Basidiomycota</taxon>
        <taxon>Agaricomycotina</taxon>
        <taxon>Agaricomycetes</taxon>
        <taxon>Agaricomycetidae</taxon>
        <taxon>Agaricales</taxon>
        <taxon>Agaricineae</taxon>
        <taxon>Strophariaceae</taxon>
        <taxon>Psilocybe</taxon>
    </lineage>
</organism>
<dbReference type="EMBL" id="JAFIQS020000013">
    <property type="protein sequence ID" value="KAH9474731.1"/>
    <property type="molecule type" value="Genomic_DNA"/>
</dbReference>
<sequence>MAVEGRSGATATVTQHSLKSKSSFADLQTRLVRMLLKNMKKHTYHQFYRMHPARAPCLILRTKDIFSQIFLGSRRSSKPILGATNTLPCDRNNHAFRKSTLWRMFIPSAADSNPHAQAFLNSAIPDHAPSRICPPINSLIQGATTWLKVIKPICTTVPIAGSPIKGIIKCLLEILTIYEQSKVNQHDIAGLKERLGRLDRCLEHIQSSQLPSPYKPDDFLRRSLRKTLSEITAISRSQSSIISTRSVEKTIKRCTEDVNQAILDCMMIMISDVWVGNVGHSRETNIFHGRVPYGLAATQETPAPLQNEGVTDMSPIVNIRMEIRAC</sequence>
<reference evidence="1" key="1">
    <citation type="submission" date="2021-10" db="EMBL/GenBank/DDBJ databases">
        <title>Psilocybe cubensis genome.</title>
        <authorList>
            <person name="Mckernan K.J."/>
            <person name="Crawford S."/>
            <person name="Trippe A."/>
            <person name="Kane L.T."/>
            <person name="Mclaughlin S."/>
        </authorList>
    </citation>
    <scope>NUCLEOTIDE SEQUENCE</scope>
    <source>
        <strain evidence="1">MGC-MH-2018</strain>
    </source>
</reference>
<dbReference type="Proteomes" id="UP000664032">
    <property type="component" value="Unassembled WGS sequence"/>
</dbReference>
<name>A0ACB8GHP3_PSICU</name>
<accession>A0ACB8GHP3</accession>